<dbReference type="Proteomes" id="UP001497516">
    <property type="component" value="Chromosome 9"/>
</dbReference>
<gene>
    <name evidence="1" type="ORF">LTRI10_LOCUS49917</name>
</gene>
<evidence type="ECO:0000313" key="2">
    <source>
        <dbReference type="Proteomes" id="UP001497516"/>
    </source>
</evidence>
<reference evidence="1 2" key="1">
    <citation type="submission" date="2024-04" db="EMBL/GenBank/DDBJ databases">
        <authorList>
            <person name="Fracassetti M."/>
        </authorList>
    </citation>
    <scope>NUCLEOTIDE SEQUENCE [LARGE SCALE GENOMIC DNA]</scope>
</reference>
<name>A0AAV2GLA2_9ROSI</name>
<evidence type="ECO:0000313" key="1">
    <source>
        <dbReference type="EMBL" id="CAL1410498.1"/>
    </source>
</evidence>
<organism evidence="1 2">
    <name type="scientific">Linum trigynum</name>
    <dbReference type="NCBI Taxonomy" id="586398"/>
    <lineage>
        <taxon>Eukaryota</taxon>
        <taxon>Viridiplantae</taxon>
        <taxon>Streptophyta</taxon>
        <taxon>Embryophyta</taxon>
        <taxon>Tracheophyta</taxon>
        <taxon>Spermatophyta</taxon>
        <taxon>Magnoliopsida</taxon>
        <taxon>eudicotyledons</taxon>
        <taxon>Gunneridae</taxon>
        <taxon>Pentapetalae</taxon>
        <taxon>rosids</taxon>
        <taxon>fabids</taxon>
        <taxon>Malpighiales</taxon>
        <taxon>Linaceae</taxon>
        <taxon>Linum</taxon>
    </lineage>
</organism>
<dbReference type="AlphaFoldDB" id="A0AAV2GLA2"/>
<sequence length="130" mass="13728">MYVSFFLDDDLGLERRSTPSPSFADNSPSSAVVACLSDDSFRAPFSGHGRATSRMGGDPSTVALTLIFGNANRQPCAAPSLGSTSRQASPLTVVISSVLVGSSCGMVNGATSTLFHHRRRPDWTRRPVPA</sequence>
<protein>
    <submittedName>
        <fullName evidence="1">Uncharacterized protein</fullName>
    </submittedName>
</protein>
<proteinExistence type="predicted"/>
<accession>A0AAV2GLA2</accession>
<keyword evidence="2" id="KW-1185">Reference proteome</keyword>
<dbReference type="EMBL" id="OZ034822">
    <property type="protein sequence ID" value="CAL1410498.1"/>
    <property type="molecule type" value="Genomic_DNA"/>
</dbReference>